<name>A0A9Q1JX55_9CARY</name>
<dbReference type="EMBL" id="JAKOGI010000589">
    <property type="protein sequence ID" value="KAJ8432710.1"/>
    <property type="molecule type" value="Genomic_DNA"/>
</dbReference>
<accession>A0A9Q1JX55</accession>
<reference evidence="2" key="1">
    <citation type="submission" date="2022-04" db="EMBL/GenBank/DDBJ databases">
        <title>Carnegiea gigantea Genome sequencing and assembly v2.</title>
        <authorList>
            <person name="Copetti D."/>
            <person name="Sanderson M.J."/>
            <person name="Burquez A."/>
            <person name="Wojciechowski M.F."/>
        </authorList>
    </citation>
    <scope>NUCLEOTIDE SEQUENCE</scope>
    <source>
        <strain evidence="2">SGP5-SGP5p</strain>
        <tissue evidence="2">Aerial part</tissue>
    </source>
</reference>
<sequence>MKSSLGKLKRFAFQKNDGKDRKEFQRPPKVDELALASQEMQDMTNCYDSLLSAAAATANTAYEFSESLREMGNCLVEKAELYKDDDSNDITGTVSFGFTESSVFSVQKVRPHPKFLCVSNQGFETVKNIRCFKLSNLYKPPYTATSLNPQPLKLSSTSSLPPYLATVAITHCCCSLVVDTTDCVSQRSLLKSLVTTSFFEELKPEPVIFPYLVIGAMTLEQRINGIDDRIDGLDKKLEALQKGTNDDVLDLAKKWNARWDELRKSLQKGSKKIQQHIRGVKGQVQGFQCTIAGFQNSLRGIHGSVTKLEESLESHLSQYVHNVASSRNVQTGRPKLVGSVLKLSESLIGPLFQGGRNLKPLVTFLMVLGMMSTTMMNLMSRNLA</sequence>
<organism evidence="2 3">
    <name type="scientific">Carnegiea gigantea</name>
    <dbReference type="NCBI Taxonomy" id="171969"/>
    <lineage>
        <taxon>Eukaryota</taxon>
        <taxon>Viridiplantae</taxon>
        <taxon>Streptophyta</taxon>
        <taxon>Embryophyta</taxon>
        <taxon>Tracheophyta</taxon>
        <taxon>Spermatophyta</taxon>
        <taxon>Magnoliopsida</taxon>
        <taxon>eudicotyledons</taxon>
        <taxon>Gunneridae</taxon>
        <taxon>Pentapetalae</taxon>
        <taxon>Caryophyllales</taxon>
        <taxon>Cactineae</taxon>
        <taxon>Cactaceae</taxon>
        <taxon>Cactoideae</taxon>
        <taxon>Echinocereeae</taxon>
        <taxon>Carnegiea</taxon>
    </lineage>
</organism>
<evidence type="ECO:0000256" key="1">
    <source>
        <dbReference type="SAM" id="MobiDB-lite"/>
    </source>
</evidence>
<dbReference type="PANTHER" id="PTHR34119">
    <property type="entry name" value="HYDROXYPROLINE-RICH GLYCOPROTEIN-LIKE"/>
    <property type="match status" value="1"/>
</dbReference>
<feature type="region of interest" description="Disordered" evidence="1">
    <location>
        <begin position="1"/>
        <end position="25"/>
    </location>
</feature>
<feature type="compositionally biased region" description="Basic and acidic residues" evidence="1">
    <location>
        <begin position="16"/>
        <end position="25"/>
    </location>
</feature>
<dbReference type="PANTHER" id="PTHR34119:SF1">
    <property type="entry name" value="OS04G0394700 PROTEIN"/>
    <property type="match status" value="1"/>
</dbReference>
<comment type="caution">
    <text evidence="2">The sequence shown here is derived from an EMBL/GenBank/DDBJ whole genome shotgun (WGS) entry which is preliminary data.</text>
</comment>
<evidence type="ECO:0000313" key="3">
    <source>
        <dbReference type="Proteomes" id="UP001153076"/>
    </source>
</evidence>
<keyword evidence="3" id="KW-1185">Reference proteome</keyword>
<evidence type="ECO:0000313" key="2">
    <source>
        <dbReference type="EMBL" id="KAJ8432710.1"/>
    </source>
</evidence>
<dbReference type="AlphaFoldDB" id="A0A9Q1JX55"/>
<dbReference type="OrthoDB" id="1747800at2759"/>
<proteinExistence type="predicted"/>
<gene>
    <name evidence="2" type="ORF">Cgig2_009768</name>
</gene>
<dbReference type="InterPro" id="IPR037488">
    <property type="entry name" value="At2g33490-like"/>
</dbReference>
<dbReference type="Proteomes" id="UP001153076">
    <property type="component" value="Unassembled WGS sequence"/>
</dbReference>
<protein>
    <submittedName>
        <fullName evidence="2">Uncharacterized protein</fullName>
    </submittedName>
</protein>